<evidence type="ECO:0008006" key="3">
    <source>
        <dbReference type="Google" id="ProtNLM"/>
    </source>
</evidence>
<reference evidence="1 2" key="1">
    <citation type="submission" date="2017-09" db="EMBL/GenBank/DDBJ databases">
        <title>Large-scale bioinformatics analysis of Bacillus genomes uncovers conserved roles of natural products in bacterial physiology.</title>
        <authorList>
            <consortium name="Agbiome Team Llc"/>
            <person name="Bleich R.M."/>
            <person name="Grubbs K.J."/>
            <person name="Santa Maria K.C."/>
            <person name="Allen S.E."/>
            <person name="Farag S."/>
            <person name="Shank E.A."/>
            <person name="Bowers A."/>
        </authorList>
    </citation>
    <scope>NUCLEOTIDE SEQUENCE [LARGE SCALE GENOMIC DNA]</scope>
    <source>
        <strain evidence="1 2">AFS009893</strain>
    </source>
</reference>
<sequence>MGNGSGLGKEAGADLAKASGKDYPRVELDEVIAKGYDETGKLKERWVIPKGYNSVDEFLQTVDDVTIKEFGYDSVEEFKEVVRLTNAHLNASPRSNIVNKPLAGGTHVKKGVDFDILGFPIFKGEDVKFTMRLEKEQYIMRDPKQFKECTKELKEAIENGKVPKNIFTPKQLEDIFDEEPYIFNLTWHHHQVPGKMQLVISDIHSVNHLGGNKLWGGGVR</sequence>
<proteinExistence type="predicted"/>
<dbReference type="AlphaFoldDB" id="A0A2B6QUB8"/>
<evidence type="ECO:0000313" key="2">
    <source>
        <dbReference type="Proteomes" id="UP000219775"/>
    </source>
</evidence>
<dbReference type="Proteomes" id="UP000219775">
    <property type="component" value="Unassembled WGS sequence"/>
</dbReference>
<name>A0A2B6QUB8_9BACI</name>
<comment type="caution">
    <text evidence="1">The sequence shown here is derived from an EMBL/GenBank/DDBJ whole genome shotgun (WGS) entry which is preliminary data.</text>
</comment>
<dbReference type="EMBL" id="NUDP01000174">
    <property type="protein sequence ID" value="PEM62118.1"/>
    <property type="molecule type" value="Genomic_DNA"/>
</dbReference>
<organism evidence="1 2">
    <name type="scientific">Bacillus pseudomycoides</name>
    <dbReference type="NCBI Taxonomy" id="64104"/>
    <lineage>
        <taxon>Bacteria</taxon>
        <taxon>Bacillati</taxon>
        <taxon>Bacillota</taxon>
        <taxon>Bacilli</taxon>
        <taxon>Bacillales</taxon>
        <taxon>Bacillaceae</taxon>
        <taxon>Bacillus</taxon>
        <taxon>Bacillus cereus group</taxon>
    </lineage>
</organism>
<gene>
    <name evidence="1" type="ORF">CN613_27815</name>
</gene>
<evidence type="ECO:0000313" key="1">
    <source>
        <dbReference type="EMBL" id="PEM62118.1"/>
    </source>
</evidence>
<accession>A0A2B6QUB8</accession>
<protein>
    <recommendedName>
        <fullName evidence="3">HNH endonuclease</fullName>
    </recommendedName>
</protein>
<dbReference type="Pfam" id="PF12639">
    <property type="entry name" value="Colicin-DNase"/>
    <property type="match status" value="1"/>
</dbReference>